<proteinExistence type="inferred from homology"/>
<evidence type="ECO:0000256" key="2">
    <source>
        <dbReference type="ARBA" id="ARBA00023231"/>
    </source>
</evidence>
<reference evidence="5 6" key="1">
    <citation type="submission" date="2019-04" db="EMBL/GenBank/DDBJ databases">
        <title>Azoarcus rhizosphaerae sp. nov. isolated from rhizosphere of Ficus religiosa.</title>
        <authorList>
            <person name="Lin S.-Y."/>
            <person name="Hameed A."/>
            <person name="Hsu Y.-H."/>
            <person name="Young C.-C."/>
        </authorList>
    </citation>
    <scope>NUCLEOTIDE SEQUENCE [LARGE SCALE GENOMIC DNA]</scope>
    <source>
        <strain evidence="5 6">CC-YHH848</strain>
    </source>
</reference>
<name>A0A4S4ADQ3_9RHOO</name>
<dbReference type="Pfam" id="PF16844">
    <property type="entry name" value="DIMCO_N"/>
    <property type="match status" value="1"/>
</dbReference>
<comment type="similarity">
    <text evidence="1">Belongs to the NifX/NifY family.</text>
</comment>
<evidence type="ECO:0000313" key="5">
    <source>
        <dbReference type="EMBL" id="THF56902.1"/>
    </source>
</evidence>
<organism evidence="5 6">
    <name type="scientific">Pseudothauera rhizosphaerae</name>
    <dbReference type="NCBI Taxonomy" id="2565932"/>
    <lineage>
        <taxon>Bacteria</taxon>
        <taxon>Pseudomonadati</taxon>
        <taxon>Pseudomonadota</taxon>
        <taxon>Betaproteobacteria</taxon>
        <taxon>Rhodocyclales</taxon>
        <taxon>Zoogloeaceae</taxon>
        <taxon>Pseudothauera</taxon>
    </lineage>
</organism>
<dbReference type="Proteomes" id="UP000307956">
    <property type="component" value="Unassembled WGS sequence"/>
</dbReference>
<dbReference type="Gene3D" id="3.30.420.130">
    <property type="entry name" value="Dinitrogenase iron-molybdenum cofactor biosynthesis domain"/>
    <property type="match status" value="1"/>
</dbReference>
<dbReference type="PANTHER" id="PTHR33937:SF1">
    <property type="entry name" value="IRON-MOLIBDENUM COFACTOR PROCESSING PROTEIN"/>
    <property type="match status" value="1"/>
</dbReference>
<dbReference type="InterPro" id="IPR051840">
    <property type="entry name" value="NifX/NifY_domain"/>
</dbReference>
<evidence type="ECO:0000313" key="6">
    <source>
        <dbReference type="Proteomes" id="UP000307956"/>
    </source>
</evidence>
<dbReference type="Gene3D" id="1.10.150.590">
    <property type="entry name" value="Dinitrogenase iron-molybdenum cofactor, N-terminal"/>
    <property type="match status" value="1"/>
</dbReference>
<keyword evidence="2" id="KW-0535">Nitrogen fixation</keyword>
<protein>
    <submittedName>
        <fullName evidence="5">Dinitrogenase iron-molybdenum cofactor biosynthesis protein</fullName>
    </submittedName>
</protein>
<gene>
    <name evidence="5" type="ORF">E6O51_18910</name>
</gene>
<sequence length="240" mass="24922">MNATAPTGSPVSRETALRIAMAARTLPGVNVAAFVHALGERLGLPVTDEKLARMTVADLKAMLQGDEIVDPGVEASALKSAVRYLWGEGLSDDAPVPEADVPQGDAALTVAVASNNGEQLDGHFGSCNRFLIYRVAEDGIWLTGVRSTLEADGAEDRNTARAALLAGCQLVYVQSIGGPAAAKVVRAGVHPVKFPAGGAAREVLGQLQKVLNSPPPWLARALGKEARSLARFVPAAEAEA</sequence>
<evidence type="ECO:0000259" key="4">
    <source>
        <dbReference type="Pfam" id="PF16844"/>
    </source>
</evidence>
<dbReference type="OrthoDB" id="9797941at2"/>
<comment type="caution">
    <text evidence="5">The sequence shown here is derived from an EMBL/GenBank/DDBJ whole genome shotgun (WGS) entry which is preliminary data.</text>
</comment>
<keyword evidence="6" id="KW-1185">Reference proteome</keyword>
<evidence type="ECO:0000259" key="3">
    <source>
        <dbReference type="Pfam" id="PF02579"/>
    </source>
</evidence>
<dbReference type="InterPro" id="IPR003731">
    <property type="entry name" value="Di-Nase_FeMo-co_biosynth"/>
</dbReference>
<dbReference type="InterPro" id="IPR031763">
    <property type="entry name" value="NafY_N"/>
</dbReference>
<dbReference type="EMBL" id="SSOD01000019">
    <property type="protein sequence ID" value="THF56902.1"/>
    <property type="molecule type" value="Genomic_DNA"/>
</dbReference>
<evidence type="ECO:0000256" key="1">
    <source>
        <dbReference type="ARBA" id="ARBA00010285"/>
    </source>
</evidence>
<dbReference type="Pfam" id="PF02579">
    <property type="entry name" value="Nitro_FeMo-Co"/>
    <property type="match status" value="1"/>
</dbReference>
<dbReference type="InterPro" id="IPR038127">
    <property type="entry name" value="NafY_N_sf"/>
</dbReference>
<feature type="domain" description="Dinitrogenase iron-molybdenum cofactor biosynthesis" evidence="3">
    <location>
        <begin position="117"/>
        <end position="209"/>
    </location>
</feature>
<dbReference type="SUPFAM" id="SSF53146">
    <property type="entry name" value="Nitrogenase accessory factor-like"/>
    <property type="match status" value="1"/>
</dbReference>
<dbReference type="RefSeq" id="WP_136386573.1">
    <property type="nucleotide sequence ID" value="NZ_SSOD01000019.1"/>
</dbReference>
<dbReference type="AlphaFoldDB" id="A0A4S4ADQ3"/>
<dbReference type="InterPro" id="IPR034169">
    <property type="entry name" value="NifX-like"/>
</dbReference>
<accession>A0A4S4ADQ3</accession>
<dbReference type="InterPro" id="IPR036105">
    <property type="entry name" value="DiNase_FeMo-co_biosyn_sf"/>
</dbReference>
<feature type="domain" description="Dinitrogenase iron-molybdenum cofactor N-terminal" evidence="4">
    <location>
        <begin position="11"/>
        <end position="94"/>
    </location>
</feature>
<dbReference type="PANTHER" id="PTHR33937">
    <property type="entry name" value="IRON-MOLYBDENUM PROTEIN-RELATED-RELATED"/>
    <property type="match status" value="1"/>
</dbReference>
<dbReference type="CDD" id="cd00853">
    <property type="entry name" value="NifX"/>
    <property type="match status" value="1"/>
</dbReference>